<name>A0A2P2PGH8_RHIMU</name>
<reference evidence="1" key="1">
    <citation type="submission" date="2018-02" db="EMBL/GenBank/DDBJ databases">
        <title>Rhizophora mucronata_Transcriptome.</title>
        <authorList>
            <person name="Meera S.P."/>
            <person name="Sreeshan A."/>
            <person name="Augustine A."/>
        </authorList>
    </citation>
    <scope>NUCLEOTIDE SEQUENCE</scope>
    <source>
        <tissue evidence="1">Leaf</tissue>
    </source>
</reference>
<organism evidence="1">
    <name type="scientific">Rhizophora mucronata</name>
    <name type="common">Asiatic mangrove</name>
    <dbReference type="NCBI Taxonomy" id="61149"/>
    <lineage>
        <taxon>Eukaryota</taxon>
        <taxon>Viridiplantae</taxon>
        <taxon>Streptophyta</taxon>
        <taxon>Embryophyta</taxon>
        <taxon>Tracheophyta</taxon>
        <taxon>Spermatophyta</taxon>
        <taxon>Magnoliopsida</taxon>
        <taxon>eudicotyledons</taxon>
        <taxon>Gunneridae</taxon>
        <taxon>Pentapetalae</taxon>
        <taxon>rosids</taxon>
        <taxon>fabids</taxon>
        <taxon>Malpighiales</taxon>
        <taxon>Rhizophoraceae</taxon>
        <taxon>Rhizophora</taxon>
    </lineage>
</organism>
<dbReference type="AlphaFoldDB" id="A0A2P2PGH8"/>
<sequence length="22" mass="2538">MYAKILSSYTLINPLLNQENVL</sequence>
<proteinExistence type="predicted"/>
<evidence type="ECO:0000313" key="1">
    <source>
        <dbReference type="EMBL" id="MBX53863.1"/>
    </source>
</evidence>
<protein>
    <submittedName>
        <fullName evidence="1">Uncharacterized protein</fullName>
    </submittedName>
</protein>
<dbReference type="EMBL" id="GGEC01073379">
    <property type="protein sequence ID" value="MBX53863.1"/>
    <property type="molecule type" value="Transcribed_RNA"/>
</dbReference>
<accession>A0A2P2PGH8</accession>